<dbReference type="RefSeq" id="WP_061996821.1">
    <property type="nucleotide sequence ID" value="NZ_JAUOQI010000005.1"/>
</dbReference>
<proteinExistence type="inferred from homology"/>
<keyword evidence="3 9" id="KW-0808">Transferase</keyword>
<dbReference type="PROSITE" id="PS51918">
    <property type="entry name" value="RADICAL_SAM"/>
    <property type="match status" value="1"/>
</dbReference>
<keyword evidence="6" id="KW-0408">Iron</keyword>
<dbReference type="HAMAP" id="MF_01612">
    <property type="entry name" value="FO_synth_sub2"/>
    <property type="match status" value="1"/>
</dbReference>
<evidence type="ECO:0000256" key="7">
    <source>
        <dbReference type="ARBA" id="ARBA00023014"/>
    </source>
</evidence>
<evidence type="ECO:0000313" key="10">
    <source>
        <dbReference type="Proteomes" id="UP001170717"/>
    </source>
</evidence>
<dbReference type="InterPro" id="IPR045567">
    <property type="entry name" value="CofH/MnqC-like_C"/>
</dbReference>
<dbReference type="Pfam" id="PF19288">
    <property type="entry name" value="CofH_C"/>
    <property type="match status" value="1"/>
</dbReference>
<dbReference type="InterPro" id="IPR007197">
    <property type="entry name" value="rSAM"/>
</dbReference>
<sequence length="450" mass="49116">MGNILQNITSVSPCDLTPAGDFTLPYSDTPIQTKLSHLRPAIAHILQRALEGKMLNHEEAEALFYCHGPETDALLHTADIVRELRTGNDGSFVITRNINFTNVCHMGCQFCNFGVNKNAGDAEFLAPHQVAARAKEAHARGATEICVQGGLHPDLPASFYGDLLDTVSSTVPDIHIHAYSPFEIWYGAMKGRKSYTDLLTDLKQRGLASMPGTAAEILDTEVRRKLTKNKLSTENWLKIIETAHNVGLPTTSTIMYGHIDGPSHWAAHLILLRDMQARTGGFTEFVPLGFIHNDSPLYKNNPSEVRTGPTADEHFKMHAIARLVLQGYIDNIQASWVKMGPDMASKVLRAGANDLGGTLMNESISRAAGASHGQEIVPRDMVNFIQRAGLSAHQRNTLYDVITPYGRDKKPAHQAALVGSETASPAAPQKDKTVFSPFNTSSHIPVKVSA</sequence>
<dbReference type="EMBL" id="JAUOQI010000005">
    <property type="protein sequence ID" value="MDO6577556.1"/>
    <property type="molecule type" value="Genomic_DNA"/>
</dbReference>
<reference evidence="9" key="1">
    <citation type="submission" date="2023-07" db="EMBL/GenBank/DDBJ databases">
        <title>Genome content predicts the carbon catabolic preferences of heterotrophic bacteria.</title>
        <authorList>
            <person name="Gralka M."/>
        </authorList>
    </citation>
    <scope>NUCLEOTIDE SEQUENCE</scope>
    <source>
        <strain evidence="9">F2M12</strain>
    </source>
</reference>
<dbReference type="GO" id="GO:0051539">
    <property type="term" value="F:4 iron, 4 sulfur cluster binding"/>
    <property type="evidence" value="ECO:0007669"/>
    <property type="project" value="UniProtKB-KW"/>
</dbReference>
<dbReference type="PANTHER" id="PTHR43076">
    <property type="entry name" value="FO SYNTHASE (COFH)"/>
    <property type="match status" value="1"/>
</dbReference>
<dbReference type="Proteomes" id="UP001170717">
    <property type="component" value="Unassembled WGS sequence"/>
</dbReference>
<dbReference type="CDD" id="cd01335">
    <property type="entry name" value="Radical_SAM"/>
    <property type="match status" value="1"/>
</dbReference>
<evidence type="ECO:0000256" key="1">
    <source>
        <dbReference type="ARBA" id="ARBA00001966"/>
    </source>
</evidence>
<dbReference type="InterPro" id="IPR058240">
    <property type="entry name" value="rSAM_sf"/>
</dbReference>
<dbReference type="Gene3D" id="3.20.20.70">
    <property type="entry name" value="Aldolase class I"/>
    <property type="match status" value="1"/>
</dbReference>
<dbReference type="GO" id="GO:0046872">
    <property type="term" value="F:metal ion binding"/>
    <property type="evidence" value="ECO:0007669"/>
    <property type="project" value="UniProtKB-KW"/>
</dbReference>
<dbReference type="SFLD" id="SFLDG01388">
    <property type="entry name" value="7_8-didemethyl-8-hydroxy-5-dea"/>
    <property type="match status" value="1"/>
</dbReference>
<accession>A0AAW7Z3M8</accession>
<keyword evidence="2" id="KW-0004">4Fe-4S</keyword>
<dbReference type="PANTHER" id="PTHR43076:SF1">
    <property type="entry name" value="LIPOYL SYNTHASE 2"/>
    <property type="match status" value="1"/>
</dbReference>
<dbReference type="InterPro" id="IPR019940">
    <property type="entry name" value="CofH_family"/>
</dbReference>
<evidence type="ECO:0000256" key="2">
    <source>
        <dbReference type="ARBA" id="ARBA00022485"/>
    </source>
</evidence>
<protein>
    <submittedName>
        <fullName evidence="9">5-amino-6-(D-ribitylamino)uracil--L-tyrosine 4-hydroxyphenyl transferase CofH</fullName>
        <ecNumber evidence="9">2.5.1.147</ecNumber>
    </submittedName>
</protein>
<dbReference type="NCBIfam" id="TIGR03551">
    <property type="entry name" value="F420_cofH"/>
    <property type="match status" value="1"/>
</dbReference>
<dbReference type="GO" id="GO:0044689">
    <property type="term" value="F:7,8-didemethyl-8-hydroxy-5-deazariboflavin synthase activity"/>
    <property type="evidence" value="ECO:0007669"/>
    <property type="project" value="TreeGrafter"/>
</dbReference>
<dbReference type="EC" id="2.5.1.147" evidence="9"/>
<dbReference type="SFLD" id="SFLDG01064">
    <property type="entry name" value="F420__menaquinone_cofactor_bio"/>
    <property type="match status" value="1"/>
</dbReference>
<evidence type="ECO:0000313" key="9">
    <source>
        <dbReference type="EMBL" id="MDO6577556.1"/>
    </source>
</evidence>
<comment type="caution">
    <text evidence="9">The sequence shown here is derived from an EMBL/GenBank/DDBJ whole genome shotgun (WGS) entry which is preliminary data.</text>
</comment>
<feature type="domain" description="Radical SAM core" evidence="8">
    <location>
        <begin position="90"/>
        <end position="330"/>
    </location>
</feature>
<evidence type="ECO:0000256" key="4">
    <source>
        <dbReference type="ARBA" id="ARBA00022691"/>
    </source>
</evidence>
<dbReference type="AlphaFoldDB" id="A0AAW7Z3M8"/>
<evidence type="ECO:0000259" key="8">
    <source>
        <dbReference type="PROSITE" id="PS51918"/>
    </source>
</evidence>
<evidence type="ECO:0000256" key="6">
    <source>
        <dbReference type="ARBA" id="ARBA00023004"/>
    </source>
</evidence>
<gene>
    <name evidence="9" type="primary">cofH</name>
    <name evidence="9" type="ORF">Q4527_09130</name>
</gene>
<comment type="cofactor">
    <cofactor evidence="1">
        <name>[4Fe-4S] cluster</name>
        <dbReference type="ChEBI" id="CHEBI:49883"/>
    </cofactor>
</comment>
<dbReference type="NCBIfam" id="TIGR00423">
    <property type="entry name" value="CofH family radical SAM protein"/>
    <property type="match status" value="1"/>
</dbReference>
<dbReference type="SFLD" id="SFLDS00029">
    <property type="entry name" value="Radical_SAM"/>
    <property type="match status" value="1"/>
</dbReference>
<dbReference type="SFLD" id="SFLDG01389">
    <property type="entry name" value="menaquinone_synthsis_involved"/>
    <property type="match status" value="1"/>
</dbReference>
<dbReference type="GO" id="GO:0141093">
    <property type="term" value="F:5-amino-6-(D-ribitylamino)uracil--L-tyrosine 4-hydroxyphenyl transferase activity"/>
    <property type="evidence" value="ECO:0007669"/>
    <property type="project" value="UniProtKB-EC"/>
</dbReference>
<dbReference type="SUPFAM" id="SSF102114">
    <property type="entry name" value="Radical SAM enzymes"/>
    <property type="match status" value="1"/>
</dbReference>
<dbReference type="InterPro" id="IPR013785">
    <property type="entry name" value="Aldolase_TIM"/>
</dbReference>
<keyword evidence="7" id="KW-0411">Iron-sulfur</keyword>
<keyword evidence="5" id="KW-0479">Metal-binding</keyword>
<evidence type="ECO:0000256" key="3">
    <source>
        <dbReference type="ARBA" id="ARBA00022679"/>
    </source>
</evidence>
<dbReference type="Pfam" id="PF04055">
    <property type="entry name" value="Radical_SAM"/>
    <property type="match status" value="1"/>
</dbReference>
<evidence type="ECO:0000256" key="5">
    <source>
        <dbReference type="ARBA" id="ARBA00022723"/>
    </source>
</evidence>
<dbReference type="InterPro" id="IPR020050">
    <property type="entry name" value="FO_synthase_su2"/>
</dbReference>
<dbReference type="InterPro" id="IPR034405">
    <property type="entry name" value="F420"/>
</dbReference>
<organism evidence="9 10">
    <name type="scientific">Alteromonas stellipolaris</name>
    <dbReference type="NCBI Taxonomy" id="233316"/>
    <lineage>
        <taxon>Bacteria</taxon>
        <taxon>Pseudomonadati</taxon>
        <taxon>Pseudomonadota</taxon>
        <taxon>Gammaproteobacteria</taxon>
        <taxon>Alteromonadales</taxon>
        <taxon>Alteromonadaceae</taxon>
        <taxon>Alteromonas/Salinimonas group</taxon>
        <taxon>Alteromonas</taxon>
    </lineage>
</organism>
<keyword evidence="4" id="KW-0949">S-adenosyl-L-methionine</keyword>
<name>A0AAW7Z3M8_9ALTE</name>